<reference evidence="2 3" key="1">
    <citation type="submission" date="2017-11" db="EMBL/GenBank/DDBJ databases">
        <title>Evolution of Phototrophy in the Chloroflexi Phylum Driven by Horizontal Gene Transfer.</title>
        <authorList>
            <person name="Ward L.M."/>
            <person name="Hemp J."/>
            <person name="Shih P.M."/>
            <person name="Mcglynn S.E."/>
            <person name="Fischer W."/>
        </authorList>
    </citation>
    <scope>NUCLEOTIDE SEQUENCE [LARGE SCALE GENOMIC DNA]</scope>
    <source>
        <strain evidence="2">JP3_7</strain>
    </source>
</reference>
<keyword evidence="2" id="KW-0808">Transferase</keyword>
<gene>
    <name evidence="2" type="ORF">CUN48_15500</name>
</gene>
<dbReference type="GO" id="GO:0016740">
    <property type="term" value="F:transferase activity"/>
    <property type="evidence" value="ECO:0007669"/>
    <property type="project" value="UniProtKB-KW"/>
</dbReference>
<evidence type="ECO:0000313" key="3">
    <source>
        <dbReference type="Proteomes" id="UP000230790"/>
    </source>
</evidence>
<name>A0A2M8Q8J7_9CHLR</name>
<dbReference type="SUPFAM" id="SSF75304">
    <property type="entry name" value="Amidase signature (AS) enzymes"/>
    <property type="match status" value="1"/>
</dbReference>
<protein>
    <submittedName>
        <fullName evidence="2">Asp-tRNA(Asn)/Glu-tRNA(Gln) amidotransferase GatCAB subunit A</fullName>
    </submittedName>
</protein>
<dbReference type="EMBL" id="PGTN01000467">
    <property type="protein sequence ID" value="PJF46104.1"/>
    <property type="molecule type" value="Genomic_DNA"/>
</dbReference>
<dbReference type="Pfam" id="PF01425">
    <property type="entry name" value="Amidase"/>
    <property type="match status" value="1"/>
</dbReference>
<dbReference type="PANTHER" id="PTHR11895">
    <property type="entry name" value="TRANSAMIDASE"/>
    <property type="match status" value="1"/>
</dbReference>
<dbReference type="PANTHER" id="PTHR11895:SF151">
    <property type="entry name" value="GLUTAMYL-TRNA(GLN) AMIDOTRANSFERASE SUBUNIT A"/>
    <property type="match status" value="1"/>
</dbReference>
<dbReference type="Proteomes" id="UP000230790">
    <property type="component" value="Unassembled WGS sequence"/>
</dbReference>
<dbReference type="InterPro" id="IPR036928">
    <property type="entry name" value="AS_sf"/>
</dbReference>
<dbReference type="Gene3D" id="3.90.1300.10">
    <property type="entry name" value="Amidase signature (AS) domain"/>
    <property type="match status" value="1"/>
</dbReference>
<dbReference type="AlphaFoldDB" id="A0A2M8Q8J7"/>
<dbReference type="InterPro" id="IPR000120">
    <property type="entry name" value="Amidase"/>
</dbReference>
<feature type="domain" description="Amidase" evidence="1">
    <location>
        <begin position="4"/>
        <end position="125"/>
    </location>
</feature>
<dbReference type="InterPro" id="IPR023631">
    <property type="entry name" value="Amidase_dom"/>
</dbReference>
<feature type="non-terminal residue" evidence="2">
    <location>
        <position position="1"/>
    </location>
</feature>
<comment type="caution">
    <text evidence="2">The sequence shown here is derived from an EMBL/GenBank/DDBJ whole genome shotgun (WGS) entry which is preliminary data.</text>
</comment>
<sequence length="148" mass="16490">YRLSRGRGFGAEVKRRIMLGTYALSAGYYDAYYLKAQQVRTLIKQDFERAFEQVDVIASPVAPTTAFRLGEKTDDPLAMYLSDVFTITLNLAGMCGVSVPCGFDQQGLPIGLQIMGPHLGEEIVLRVAHAYEQATDWRRRQAPLSIEA</sequence>
<organism evidence="2 3">
    <name type="scientific">Candidatus Thermofonsia Clade 3 bacterium</name>
    <dbReference type="NCBI Taxonomy" id="2364212"/>
    <lineage>
        <taxon>Bacteria</taxon>
        <taxon>Bacillati</taxon>
        <taxon>Chloroflexota</taxon>
        <taxon>Candidatus Thermofontia</taxon>
        <taxon>Candidatus Thermofonsia Clade 3</taxon>
    </lineage>
</organism>
<proteinExistence type="predicted"/>
<evidence type="ECO:0000313" key="2">
    <source>
        <dbReference type="EMBL" id="PJF46104.1"/>
    </source>
</evidence>
<evidence type="ECO:0000259" key="1">
    <source>
        <dbReference type="Pfam" id="PF01425"/>
    </source>
</evidence>
<accession>A0A2M8Q8J7</accession>